<dbReference type="NCBIfam" id="NF002652">
    <property type="entry name" value="PRK02318.2-5"/>
    <property type="match status" value="1"/>
</dbReference>
<dbReference type="InterPro" id="IPR013328">
    <property type="entry name" value="6PGD_dom2"/>
</dbReference>
<evidence type="ECO:0000259" key="8">
    <source>
        <dbReference type="Pfam" id="PF01232"/>
    </source>
</evidence>
<dbReference type="Pfam" id="PF08125">
    <property type="entry name" value="Mannitol_dh_C"/>
    <property type="match status" value="1"/>
</dbReference>
<dbReference type="EMBL" id="CP095073">
    <property type="protein sequence ID" value="UOQ43816.1"/>
    <property type="molecule type" value="Genomic_DNA"/>
</dbReference>
<feature type="binding site" evidence="7">
    <location>
        <begin position="3"/>
        <end position="14"/>
    </location>
    <ligand>
        <name>NAD(+)</name>
        <dbReference type="ChEBI" id="CHEBI:57540"/>
    </ligand>
</feature>
<dbReference type="InterPro" id="IPR023028">
    <property type="entry name" value="Mannitol_1_phos_5_DH"/>
</dbReference>
<evidence type="ECO:0000256" key="7">
    <source>
        <dbReference type="HAMAP-Rule" id="MF_00196"/>
    </source>
</evidence>
<dbReference type="EC" id="1.1.1.17" evidence="2 7"/>
<dbReference type="PANTHER" id="PTHR30524:SF0">
    <property type="entry name" value="ALTRONATE OXIDOREDUCTASE-RELATED"/>
    <property type="match status" value="1"/>
</dbReference>
<evidence type="ECO:0000256" key="2">
    <source>
        <dbReference type="ARBA" id="ARBA00012939"/>
    </source>
</evidence>
<dbReference type="NCBIfam" id="NF002646">
    <property type="entry name" value="PRK02318.1-2"/>
    <property type="match status" value="1"/>
</dbReference>
<reference evidence="10 11" key="1">
    <citation type="submission" date="2022-04" db="EMBL/GenBank/DDBJ databases">
        <title>Halobacillus sp. isolated from saltern.</title>
        <authorList>
            <person name="Won M."/>
            <person name="Lee C.-M."/>
            <person name="Woen H.-Y."/>
            <person name="Kwon S.-W."/>
        </authorList>
    </citation>
    <scope>NUCLEOTIDE SEQUENCE [LARGE SCALE GENOMIC DNA]</scope>
    <source>
        <strain evidence="10 11">SSBR10-3</strain>
    </source>
</reference>
<dbReference type="Gene3D" id="1.10.1040.10">
    <property type="entry name" value="N-(1-d-carboxylethyl)-l-norvaline Dehydrogenase, domain 2"/>
    <property type="match status" value="1"/>
</dbReference>
<accession>A0ABY4EI71</accession>
<dbReference type="SUPFAM" id="SSF51735">
    <property type="entry name" value="NAD(P)-binding Rossmann-fold domains"/>
    <property type="match status" value="1"/>
</dbReference>
<gene>
    <name evidence="7" type="primary">mtlD</name>
    <name evidence="10" type="ORF">MUN89_18340</name>
</gene>
<dbReference type="InterPro" id="IPR008927">
    <property type="entry name" value="6-PGluconate_DH-like_C_sf"/>
</dbReference>
<dbReference type="Gene3D" id="3.40.50.720">
    <property type="entry name" value="NAD(P)-binding Rossmann-like Domain"/>
    <property type="match status" value="1"/>
</dbReference>
<evidence type="ECO:0000256" key="6">
    <source>
        <dbReference type="ARBA" id="ARBA00048615"/>
    </source>
</evidence>
<keyword evidence="4 7" id="KW-0560">Oxidoreductase</keyword>
<dbReference type="RefSeq" id="WP_244709283.1">
    <property type="nucleotide sequence ID" value="NZ_CP095073.1"/>
</dbReference>
<keyword evidence="5 7" id="KW-0520">NAD</keyword>
<proteinExistence type="inferred from homology"/>
<dbReference type="InterPro" id="IPR036291">
    <property type="entry name" value="NAD(P)-bd_dom_sf"/>
</dbReference>
<feature type="domain" description="Mannitol dehydrogenase C-terminal" evidence="9">
    <location>
        <begin position="198"/>
        <end position="344"/>
    </location>
</feature>
<dbReference type="SUPFAM" id="SSF48179">
    <property type="entry name" value="6-phosphogluconate dehydrogenase C-terminal domain-like"/>
    <property type="match status" value="1"/>
</dbReference>
<evidence type="ECO:0000256" key="1">
    <source>
        <dbReference type="ARBA" id="ARBA00006541"/>
    </source>
</evidence>
<evidence type="ECO:0000259" key="9">
    <source>
        <dbReference type="Pfam" id="PF08125"/>
    </source>
</evidence>
<dbReference type="Pfam" id="PF01232">
    <property type="entry name" value="Mannitol_dh"/>
    <property type="match status" value="1"/>
</dbReference>
<evidence type="ECO:0000256" key="4">
    <source>
        <dbReference type="ARBA" id="ARBA00023002"/>
    </source>
</evidence>
<evidence type="ECO:0000256" key="3">
    <source>
        <dbReference type="ARBA" id="ARBA00016219"/>
    </source>
</evidence>
<dbReference type="NCBIfam" id="NF002649">
    <property type="entry name" value="PRK02318.2-1"/>
    <property type="match status" value="1"/>
</dbReference>
<feature type="domain" description="Mannitol dehydrogenase N-terminal" evidence="8">
    <location>
        <begin position="1"/>
        <end position="191"/>
    </location>
</feature>
<dbReference type="PANTHER" id="PTHR30524">
    <property type="entry name" value="MANNITOL-1-PHOSPHATE 5-DEHYDROGENASE"/>
    <property type="match status" value="1"/>
</dbReference>
<organism evidence="10 11">
    <name type="scientific">Halobacillus salinarum</name>
    <dbReference type="NCBI Taxonomy" id="2932257"/>
    <lineage>
        <taxon>Bacteria</taxon>
        <taxon>Bacillati</taxon>
        <taxon>Bacillota</taxon>
        <taxon>Bacilli</taxon>
        <taxon>Bacillales</taxon>
        <taxon>Bacillaceae</taxon>
        <taxon>Halobacillus</taxon>
    </lineage>
</organism>
<dbReference type="InterPro" id="IPR013118">
    <property type="entry name" value="Mannitol_DH_C"/>
</dbReference>
<comment type="catalytic activity">
    <reaction evidence="6 7">
        <text>D-mannitol 1-phosphate + NAD(+) = beta-D-fructose 6-phosphate + NADH + H(+)</text>
        <dbReference type="Rhea" id="RHEA:19661"/>
        <dbReference type="ChEBI" id="CHEBI:15378"/>
        <dbReference type="ChEBI" id="CHEBI:57540"/>
        <dbReference type="ChEBI" id="CHEBI:57634"/>
        <dbReference type="ChEBI" id="CHEBI:57945"/>
        <dbReference type="ChEBI" id="CHEBI:61381"/>
        <dbReference type="EC" id="1.1.1.17"/>
    </reaction>
</comment>
<dbReference type="InterPro" id="IPR023027">
    <property type="entry name" value="Mannitol_DH_CS"/>
</dbReference>
<evidence type="ECO:0000313" key="11">
    <source>
        <dbReference type="Proteomes" id="UP000831787"/>
    </source>
</evidence>
<keyword evidence="11" id="KW-1185">Reference proteome</keyword>
<dbReference type="Proteomes" id="UP000831787">
    <property type="component" value="Chromosome"/>
</dbReference>
<comment type="similarity">
    <text evidence="1 7">Belongs to the mannitol dehydrogenase family.</text>
</comment>
<dbReference type="HAMAP" id="MF_00196">
    <property type="entry name" value="Mannitol_dehydrog"/>
    <property type="match status" value="1"/>
</dbReference>
<evidence type="ECO:0000256" key="5">
    <source>
        <dbReference type="ARBA" id="ARBA00023027"/>
    </source>
</evidence>
<dbReference type="PRINTS" id="PR00084">
    <property type="entry name" value="MTLDHDRGNASE"/>
</dbReference>
<name>A0ABY4EI71_9BACI</name>
<sequence length="377" mass="40950">MKAVHFGAGNIGRGFIGALLTKAGYHTTFVDVNDALIQAINDKGTYEVQLAGSDDSIQVSDVSGINSSKEKEAVIKAITEADLITTAVGPAILSIIAPLLKDGLALRSEEVNVIACENMIGGSEQLKSYVLDHADEAEASTIQSNVGFPNAAVDRIVPDQSHADLLTVKVEPYFEWVVETAHIKGQEPKVEGMTLVEDLTPYIERKLFTVNTGHAAAAYLGRYKGHKTIKQAMDDQDILTKVNGALKESGAVLIEKYGFTPDEHQKYIDTIIGRFLNPDLSDEVTRVGRGPIRKLGPKDRLVRPASEYMKWTGKSPDYLAEVIAAALFYSNEADEEAVKLEEKAGQLGRLGAFKEIAELSDEAPLVQVVEEKLKQLA</sequence>
<evidence type="ECO:0000313" key="10">
    <source>
        <dbReference type="EMBL" id="UOQ43816.1"/>
    </source>
</evidence>
<protein>
    <recommendedName>
        <fullName evidence="3 7">Mannitol-1-phosphate 5-dehydrogenase</fullName>
        <ecNumber evidence="2 7">1.1.1.17</ecNumber>
    </recommendedName>
</protein>
<dbReference type="GO" id="GO:0008926">
    <property type="term" value="F:mannitol-1-phosphate 5-dehydrogenase activity"/>
    <property type="evidence" value="ECO:0007669"/>
    <property type="project" value="UniProtKB-EC"/>
</dbReference>
<dbReference type="PROSITE" id="PS00974">
    <property type="entry name" value="MANNITOL_DHGENASE"/>
    <property type="match status" value="1"/>
</dbReference>
<dbReference type="NCBIfam" id="NF002647">
    <property type="entry name" value="PRK02318.1-3"/>
    <property type="match status" value="1"/>
</dbReference>
<dbReference type="InterPro" id="IPR000669">
    <property type="entry name" value="Mannitol_DH"/>
</dbReference>
<dbReference type="InterPro" id="IPR013131">
    <property type="entry name" value="Mannitol_DH_N"/>
</dbReference>